<feature type="region of interest" description="Disordered" evidence="1">
    <location>
        <begin position="68"/>
        <end position="112"/>
    </location>
</feature>
<dbReference type="AlphaFoldDB" id="A0A9P0F0Z7"/>
<feature type="compositionally biased region" description="Polar residues" evidence="1">
    <location>
        <begin position="68"/>
        <end position="88"/>
    </location>
</feature>
<feature type="compositionally biased region" description="Basic and acidic residues" evidence="1">
    <location>
        <begin position="250"/>
        <end position="263"/>
    </location>
</feature>
<name>A0A9P0F0Z7_BEMTA</name>
<protein>
    <submittedName>
        <fullName evidence="2">Uncharacterized protein</fullName>
    </submittedName>
</protein>
<evidence type="ECO:0000313" key="2">
    <source>
        <dbReference type="EMBL" id="CAH0384263.1"/>
    </source>
</evidence>
<gene>
    <name evidence="2" type="ORF">BEMITA_LOCUS3617</name>
</gene>
<evidence type="ECO:0000313" key="3">
    <source>
        <dbReference type="Proteomes" id="UP001152759"/>
    </source>
</evidence>
<keyword evidence="3" id="KW-1185">Reference proteome</keyword>
<dbReference type="KEGG" id="btab:109030461"/>
<sequence>MAEIRMQNRHIPYPRVLQVRLAHVLALIALASVLPRSTAQLYINLDGFQGARQSSPWDCLCPECPSNSGDAPSNTNDLPTDPSESPANSLPDGEHPPLNTYTAPAMGPPELTADIDENARQRNNSLLCECNFRPIEVLYLLADKARGMKRSPKGFQNDLNTLVSTSGASEADDMNKPVSPSRPRGNQGSAEDQPGQNAEDGNAPAQSNPSSAPVDPAEKERQRQLARAYNVTPHCNGPNSVTPTRLKMMFPDKADMGQRKDPSSKPSMVQVKTEPVRPAQPRTTTTPAPQKPLAIPALVTKPEFGGLIPQTGLPAETKKKIIAVHLATMPHDRRVPFPVVCIILKFRMEKSLVPDSKKAKFLKYNDVIDNNGQLKGDLQTLHDHVIDGAFLQMIPWQIFGLW</sequence>
<reference evidence="2" key="1">
    <citation type="submission" date="2021-12" db="EMBL/GenBank/DDBJ databases">
        <authorList>
            <person name="King R."/>
        </authorList>
    </citation>
    <scope>NUCLEOTIDE SEQUENCE</scope>
</reference>
<accession>A0A9P0F0Z7</accession>
<evidence type="ECO:0000256" key="1">
    <source>
        <dbReference type="SAM" id="MobiDB-lite"/>
    </source>
</evidence>
<feature type="compositionally biased region" description="Low complexity" evidence="1">
    <location>
        <begin position="277"/>
        <end position="288"/>
    </location>
</feature>
<feature type="compositionally biased region" description="Polar residues" evidence="1">
    <location>
        <begin position="184"/>
        <end position="196"/>
    </location>
</feature>
<dbReference type="EMBL" id="OU963863">
    <property type="protein sequence ID" value="CAH0384263.1"/>
    <property type="molecule type" value="Genomic_DNA"/>
</dbReference>
<dbReference type="Proteomes" id="UP001152759">
    <property type="component" value="Chromosome 2"/>
</dbReference>
<proteinExistence type="predicted"/>
<feature type="region of interest" description="Disordered" evidence="1">
    <location>
        <begin position="165"/>
        <end position="290"/>
    </location>
</feature>
<organism evidence="2 3">
    <name type="scientific">Bemisia tabaci</name>
    <name type="common">Sweetpotato whitefly</name>
    <name type="synonym">Aleurodes tabaci</name>
    <dbReference type="NCBI Taxonomy" id="7038"/>
    <lineage>
        <taxon>Eukaryota</taxon>
        <taxon>Metazoa</taxon>
        <taxon>Ecdysozoa</taxon>
        <taxon>Arthropoda</taxon>
        <taxon>Hexapoda</taxon>
        <taxon>Insecta</taxon>
        <taxon>Pterygota</taxon>
        <taxon>Neoptera</taxon>
        <taxon>Paraneoptera</taxon>
        <taxon>Hemiptera</taxon>
        <taxon>Sternorrhyncha</taxon>
        <taxon>Aleyrodoidea</taxon>
        <taxon>Aleyrodidae</taxon>
        <taxon>Aleyrodinae</taxon>
        <taxon>Bemisia</taxon>
    </lineage>
</organism>